<feature type="compositionally biased region" description="Basic and acidic residues" evidence="2">
    <location>
        <begin position="881"/>
        <end position="893"/>
    </location>
</feature>
<dbReference type="PANTHER" id="PTHR21601:SF0">
    <property type="entry name" value="PROTEIN SPA2-RELATED"/>
    <property type="match status" value="1"/>
</dbReference>
<dbReference type="Pfam" id="PF08518">
    <property type="entry name" value="GIT_SHD"/>
    <property type="match status" value="2"/>
</dbReference>
<dbReference type="InterPro" id="IPR013724">
    <property type="entry name" value="GIT_SHD"/>
</dbReference>
<organism evidence="4 5">
    <name type="scientific">Candida albicans P78048</name>
    <dbReference type="NCBI Taxonomy" id="1094989"/>
    <lineage>
        <taxon>Eukaryota</taxon>
        <taxon>Fungi</taxon>
        <taxon>Dikarya</taxon>
        <taxon>Ascomycota</taxon>
        <taxon>Saccharomycotina</taxon>
        <taxon>Pichiomycetes</taxon>
        <taxon>Debaryomycetaceae</taxon>
        <taxon>Candida/Lodderomyces clade</taxon>
        <taxon>Candida</taxon>
    </lineage>
</organism>
<feature type="region of interest" description="Disordered" evidence="2">
    <location>
        <begin position="725"/>
        <end position="1295"/>
    </location>
</feature>
<dbReference type="SMART" id="SM00555">
    <property type="entry name" value="GIT"/>
    <property type="match status" value="2"/>
</dbReference>
<reference evidence="4 5" key="1">
    <citation type="submission" date="2013-12" db="EMBL/GenBank/DDBJ databases">
        <title>The Genome Sequence of Candida albicans P78048.</title>
        <authorList>
            <consortium name="The Broad Institute Genome Sequencing Platform"/>
            <consortium name="The Broad Institute Genome Sequencing Center for Infectious Disease"/>
            <person name="Cuomo C."/>
            <person name="Bennett R."/>
            <person name="Hirakawa M."/>
            <person name="Noverr M."/>
            <person name="Mitchell A."/>
            <person name="Young S.K."/>
            <person name="Zeng Q."/>
            <person name="Gargeya S."/>
            <person name="Fitzgerald M."/>
            <person name="Abouelleil A."/>
            <person name="Alvarado L."/>
            <person name="Berlin A.M."/>
            <person name="Chapman S.B."/>
            <person name="Dewar J."/>
            <person name="Goldberg J."/>
            <person name="Griggs A."/>
            <person name="Gujja S."/>
            <person name="Hansen M."/>
            <person name="Howarth C."/>
            <person name="Imamovic A."/>
            <person name="Larimer J."/>
            <person name="McCowan C."/>
            <person name="Murphy C."/>
            <person name="Pearson M."/>
            <person name="Priest M."/>
            <person name="Roberts A."/>
            <person name="Saif S."/>
            <person name="Shea T."/>
            <person name="Sykes S."/>
            <person name="Wortman J."/>
            <person name="Nusbaum C."/>
            <person name="Birren B."/>
        </authorList>
    </citation>
    <scope>NUCLEOTIDE SEQUENCE [LARGE SCALE GENOMIC DNA]</scope>
    <source>
        <strain evidence="4 5">P78048</strain>
    </source>
</reference>
<dbReference type="InterPro" id="IPR039892">
    <property type="entry name" value="Spa2/Sph1"/>
</dbReference>
<feature type="compositionally biased region" description="Polar residues" evidence="2">
    <location>
        <begin position="698"/>
        <end position="709"/>
    </location>
</feature>
<evidence type="ECO:0000313" key="4">
    <source>
        <dbReference type="EMBL" id="KGR16545.1"/>
    </source>
</evidence>
<feature type="compositionally biased region" description="Basic and acidic residues" evidence="2">
    <location>
        <begin position="1085"/>
        <end position="1099"/>
    </location>
</feature>
<dbReference type="GO" id="GO:0007124">
    <property type="term" value="P:pseudohyphal growth"/>
    <property type="evidence" value="ECO:0007669"/>
    <property type="project" value="TreeGrafter"/>
</dbReference>
<feature type="compositionally biased region" description="Low complexity" evidence="2">
    <location>
        <begin position="391"/>
        <end position="402"/>
    </location>
</feature>
<dbReference type="GO" id="GO:0005934">
    <property type="term" value="C:cellular bud tip"/>
    <property type="evidence" value="ECO:0007669"/>
    <property type="project" value="TreeGrafter"/>
</dbReference>
<dbReference type="Gene3D" id="1.20.120.330">
    <property type="entry name" value="Nucleotidyltransferases domain 2"/>
    <property type="match status" value="1"/>
</dbReference>
<feature type="compositionally biased region" description="Basic and acidic residues" evidence="2">
    <location>
        <begin position="1129"/>
        <end position="1140"/>
    </location>
</feature>
<evidence type="ECO:0000259" key="3">
    <source>
        <dbReference type="SMART" id="SM00555"/>
    </source>
</evidence>
<feature type="compositionally biased region" description="Polar residues" evidence="2">
    <location>
        <begin position="188"/>
        <end position="215"/>
    </location>
</feature>
<protein>
    <recommendedName>
        <fullName evidence="3">GIT Spa2 homology (SHD) domain-containing protein</fullName>
    </recommendedName>
</protein>
<dbReference type="GO" id="GO:1902716">
    <property type="term" value="C:cell cortex of growing cell tip"/>
    <property type="evidence" value="ECO:0007669"/>
    <property type="project" value="TreeGrafter"/>
</dbReference>
<feature type="compositionally biased region" description="Low complexity" evidence="2">
    <location>
        <begin position="1258"/>
        <end position="1273"/>
    </location>
</feature>
<feature type="compositionally biased region" description="Acidic residues" evidence="2">
    <location>
        <begin position="224"/>
        <end position="238"/>
    </location>
</feature>
<feature type="compositionally biased region" description="Polar residues" evidence="2">
    <location>
        <begin position="738"/>
        <end position="756"/>
    </location>
</feature>
<feature type="compositionally biased region" description="Basic and acidic residues" evidence="2">
    <location>
        <begin position="1021"/>
        <end position="1037"/>
    </location>
</feature>
<feature type="compositionally biased region" description="Acidic residues" evidence="2">
    <location>
        <begin position="894"/>
        <end position="904"/>
    </location>
</feature>
<evidence type="ECO:0000256" key="2">
    <source>
        <dbReference type="SAM" id="MobiDB-lite"/>
    </source>
</evidence>
<feature type="compositionally biased region" description="Basic and acidic residues" evidence="2">
    <location>
        <begin position="1215"/>
        <end position="1238"/>
    </location>
</feature>
<evidence type="ECO:0000313" key="5">
    <source>
        <dbReference type="Proteomes" id="UP000030161"/>
    </source>
</evidence>
<dbReference type="GO" id="GO:0043332">
    <property type="term" value="C:mating projection tip"/>
    <property type="evidence" value="ECO:0007669"/>
    <property type="project" value="TreeGrafter"/>
</dbReference>
<feature type="domain" description="GIT Spa2 homology (SHD)" evidence="3">
    <location>
        <begin position="87"/>
        <end position="117"/>
    </location>
</feature>
<feature type="compositionally biased region" description="Polar residues" evidence="2">
    <location>
        <begin position="769"/>
        <end position="778"/>
    </location>
</feature>
<feature type="compositionally biased region" description="Polar residues" evidence="2">
    <location>
        <begin position="638"/>
        <end position="655"/>
    </location>
</feature>
<feature type="region of interest" description="Disordered" evidence="2">
    <location>
        <begin position="385"/>
        <end position="420"/>
    </location>
</feature>
<feature type="region of interest" description="Disordered" evidence="2">
    <location>
        <begin position="67"/>
        <end position="93"/>
    </location>
</feature>
<dbReference type="InterPro" id="IPR022018">
    <property type="entry name" value="GIT1_C"/>
</dbReference>
<accession>A0AB34PYY6</accession>
<dbReference type="PANTHER" id="PTHR21601">
    <property type="entry name" value="SPA2 PROTEIN"/>
    <property type="match status" value="1"/>
</dbReference>
<feature type="compositionally biased region" description="Polar residues" evidence="2">
    <location>
        <begin position="792"/>
        <end position="811"/>
    </location>
</feature>
<feature type="compositionally biased region" description="Polar residues" evidence="2">
    <location>
        <begin position="962"/>
        <end position="989"/>
    </location>
</feature>
<feature type="compositionally biased region" description="Low complexity" evidence="2">
    <location>
        <begin position="1101"/>
        <end position="1118"/>
    </location>
</feature>
<feature type="compositionally biased region" description="Basic and acidic residues" evidence="2">
    <location>
        <begin position="1245"/>
        <end position="1257"/>
    </location>
</feature>
<feature type="compositionally biased region" description="Polar residues" evidence="2">
    <location>
        <begin position="828"/>
        <end position="874"/>
    </location>
</feature>
<feature type="compositionally biased region" description="Acidic residues" evidence="2">
    <location>
        <begin position="1278"/>
        <end position="1290"/>
    </location>
</feature>
<feature type="compositionally biased region" description="Low complexity" evidence="2">
    <location>
        <begin position="1005"/>
        <end position="1020"/>
    </location>
</feature>
<dbReference type="Pfam" id="PF12205">
    <property type="entry name" value="GIT1_C"/>
    <property type="match status" value="1"/>
</dbReference>
<evidence type="ECO:0000256" key="1">
    <source>
        <dbReference type="ARBA" id="ARBA00022737"/>
    </source>
</evidence>
<feature type="compositionally biased region" description="Polar residues" evidence="2">
    <location>
        <begin position="1180"/>
        <end position="1192"/>
    </location>
</feature>
<feature type="compositionally biased region" description="Basic and acidic residues" evidence="2">
    <location>
        <begin position="687"/>
        <end position="697"/>
    </location>
</feature>
<keyword evidence="1" id="KW-0677">Repeat</keyword>
<feature type="compositionally biased region" description="Basic and acidic residues" evidence="2">
    <location>
        <begin position="165"/>
        <end position="187"/>
    </location>
</feature>
<name>A0AB34PYY6_CANAX</name>
<feature type="compositionally biased region" description="Basic and acidic residues" evidence="2">
    <location>
        <begin position="239"/>
        <end position="254"/>
    </location>
</feature>
<gene>
    <name evidence="4" type="ORF">MG3_01274</name>
</gene>
<sequence length="1468" mass="164729">MSEKDLVQHYKVLKQFLAISDDQQSRSKSNSSRAQRAREKLLKLSSAQFKELSTDVYDELRRRIDESRSEPDYLLPKSSFHPKRNQARQKLASLPQTRFKDLVADISYEIERRDLHVERQSQHSHTTSMSSNGSQFQHERKSSLASSHHRNDSANGYHSRSASHHLNDFAATKEVDEEKESDSRDDLNNTSSKNITMPNAEASNQSIGIQPSQVVPTKANLDWSSDDEGDDEQEEEEEEKGKVKNISDPKHTQAEQHQNQHQHSNSLSNNKDINTKSDRGLTHDEKDNELAKLETLVNDLKNKLQASESERSKLKGKLESLQEDYNFSVSQNKSLSNELETLGKEKERWITKHDNLTKSMSNSDENLKEIERLKSINAALRLENQSLKNTSSSPRSVGSPPSAINAITTNSGNSGNSAKLSQKSVDEFLEKLETIQLSPGSTSNNPSTLELKNQIKLWQRRYEDSRSNAIARDIKKASLPKMELKPFVASHGLISIKLVSDALALIDSFLGYLVSEKCDSDILFEKISKLAIVINEIANQGDRQRLGSNEHSVMLREAVAYSLTATRYHATYKQLFPRYIVEKSIGELNCILCDLIAECKLNENSTNLRVLEVETKVPKKSVNEDFGVRPLRMANKLKVNQSQQEPTQKSNSETRALQYEEQSPFIEETRDKPLKSKANSAFTTLRAQREKAKEEKSPTNATHGTSFSKGATVAATVGSASIPAAAQVGDPRTKKSTHNVAFNDNPISISPRYQNYDSDENEDDLNDDVPTNDNFNAHSNKETKFDRKPYGTETQTNNLTSGALSTNTTPTKVKISRSINEDSDELVSATNNSNFHDNSGYQQSRNLDSSNNFVTQNSGNLNSYKPNLDNSPVRKTSLDSSEDKYASPMRDTDQSFDNDQDDSFETAYTFGKNLDNVHDSNTRKEDVATRGLGTNNEVVPQKENFETEGKKKGSIASLASKYENNVSDQSTSRNYSPIKNKSDKSSQGVQELARRITSPEASPESQKSISQASKISPSKKGVLDKVKQFESPQREDVPSSPSPRKSPGQDKVPFKSMRTSLESSKPFKNEEDPGQLSAPFSAIHSKNEVGEETSKKEIENSAAAETSTLSDTSTSSSAPVKSKGLFQSLKDRFTGETKKEEEEEEEKVQQQQQQEEEESAKHIESSQSDATISDNEKQNDTQNENLMNTVETSPPKDVNDEIISKPVQVQYPEQKTTHSGEQEVEKSKDLPIERRDVVTEPSTGIKHEPAESNKTEPKLQQQKSLLQKSKQQKPVTPESEESYSEEETEEEIRARQRQEYRKSMAAATFNVDLFDIDDPDNTLTQVLLYLEHQTVQVINTIQSLLAAIKKPNATRGELREKTKAITIVISQMTEATNTSMNQTRNAQLKEHGSWVVRSLEDCYHRMNILCKPGEKPDTSFADKNFKQRLAGISFDIAKCTKELVKTVEEASLKEDIAYLDARISQNLE</sequence>
<dbReference type="Proteomes" id="UP000030161">
    <property type="component" value="Unassembled WGS sequence"/>
</dbReference>
<feature type="region of interest" description="Disordered" evidence="2">
    <location>
        <begin position="637"/>
        <end position="709"/>
    </location>
</feature>
<dbReference type="GO" id="GO:0036267">
    <property type="term" value="P:invasive filamentous growth"/>
    <property type="evidence" value="ECO:0007669"/>
    <property type="project" value="TreeGrafter"/>
</dbReference>
<dbReference type="GO" id="GO:0005078">
    <property type="term" value="F:MAP-kinase scaffold activity"/>
    <property type="evidence" value="ECO:0007669"/>
    <property type="project" value="TreeGrafter"/>
</dbReference>
<dbReference type="GO" id="GO:0005826">
    <property type="term" value="C:actomyosin contractile ring"/>
    <property type="evidence" value="ECO:0007669"/>
    <property type="project" value="TreeGrafter"/>
</dbReference>
<feature type="domain" description="GIT Spa2 homology (SHD)" evidence="3">
    <location>
        <begin position="37"/>
        <end position="67"/>
    </location>
</feature>
<feature type="compositionally biased region" description="Acidic residues" evidence="2">
    <location>
        <begin position="757"/>
        <end position="767"/>
    </location>
</feature>
<dbReference type="GO" id="GO:0005935">
    <property type="term" value="C:cellular bud neck"/>
    <property type="evidence" value="ECO:0007669"/>
    <property type="project" value="TreeGrafter"/>
</dbReference>
<feature type="compositionally biased region" description="Basic and acidic residues" evidence="2">
    <location>
        <begin position="915"/>
        <end position="928"/>
    </location>
</feature>
<feature type="compositionally biased region" description="Basic and acidic residues" evidence="2">
    <location>
        <begin position="273"/>
        <end position="284"/>
    </location>
</feature>
<proteinExistence type="predicted"/>
<dbReference type="GO" id="GO:0007121">
    <property type="term" value="P:bipolar cellular bud site selection"/>
    <property type="evidence" value="ECO:0007669"/>
    <property type="project" value="TreeGrafter"/>
</dbReference>
<feature type="compositionally biased region" description="Basic and acidic residues" evidence="2">
    <location>
        <begin position="779"/>
        <end position="790"/>
    </location>
</feature>
<dbReference type="GO" id="GO:0000131">
    <property type="term" value="C:incipient cellular bud site"/>
    <property type="evidence" value="ECO:0007669"/>
    <property type="project" value="TreeGrafter"/>
</dbReference>
<feature type="region of interest" description="Disordered" evidence="2">
    <location>
        <begin position="117"/>
        <end position="284"/>
    </location>
</feature>
<feature type="compositionally biased region" description="Polar residues" evidence="2">
    <location>
        <begin position="405"/>
        <end position="420"/>
    </location>
</feature>
<comment type="caution">
    <text evidence="4">The sequence shown here is derived from an EMBL/GenBank/DDBJ whole genome shotgun (WGS) entry which is preliminary data.</text>
</comment>
<dbReference type="EMBL" id="AJIX01000009">
    <property type="protein sequence ID" value="KGR16545.1"/>
    <property type="molecule type" value="Genomic_DNA"/>
</dbReference>
<feature type="compositionally biased region" description="Polar residues" evidence="2">
    <location>
        <begin position="677"/>
        <end position="686"/>
    </location>
</feature>
<feature type="compositionally biased region" description="Low complexity" evidence="2">
    <location>
        <begin position="256"/>
        <end position="270"/>
    </location>
</feature>